<evidence type="ECO:0000313" key="3">
    <source>
        <dbReference type="EMBL" id="KFK31524.1"/>
    </source>
</evidence>
<accession>A0A087GNS2</accession>
<gene>
    <name evidence="3" type="ordered locus">AALP_Aa6g123800</name>
</gene>
<evidence type="ECO:0008006" key="5">
    <source>
        <dbReference type="Google" id="ProtNLM"/>
    </source>
</evidence>
<organism evidence="3 4">
    <name type="scientific">Arabis alpina</name>
    <name type="common">Alpine rock-cress</name>
    <dbReference type="NCBI Taxonomy" id="50452"/>
    <lineage>
        <taxon>Eukaryota</taxon>
        <taxon>Viridiplantae</taxon>
        <taxon>Streptophyta</taxon>
        <taxon>Embryophyta</taxon>
        <taxon>Tracheophyta</taxon>
        <taxon>Spermatophyta</taxon>
        <taxon>Magnoliopsida</taxon>
        <taxon>eudicotyledons</taxon>
        <taxon>Gunneridae</taxon>
        <taxon>Pentapetalae</taxon>
        <taxon>rosids</taxon>
        <taxon>malvids</taxon>
        <taxon>Brassicales</taxon>
        <taxon>Brassicaceae</taxon>
        <taxon>Arabideae</taxon>
        <taxon>Arabis</taxon>
    </lineage>
</organism>
<dbReference type="EMBL" id="CM002874">
    <property type="protein sequence ID" value="KFK31524.1"/>
    <property type="molecule type" value="Genomic_DNA"/>
</dbReference>
<dbReference type="GO" id="GO:0001709">
    <property type="term" value="P:cell fate determination"/>
    <property type="evidence" value="ECO:0007669"/>
    <property type="project" value="TreeGrafter"/>
</dbReference>
<name>A0A087GNS2_ARAAL</name>
<dbReference type="OMA" id="CAINSIQ"/>
<evidence type="ECO:0000256" key="2">
    <source>
        <dbReference type="SAM" id="SignalP"/>
    </source>
</evidence>
<dbReference type="Pfam" id="PF24068">
    <property type="entry name" value="TPD1_C"/>
    <property type="match status" value="1"/>
</dbReference>
<proteinExistence type="predicted"/>
<keyword evidence="1 2" id="KW-0732">Signal</keyword>
<sequence>MASHKLICLVIFFAFITQGYGCEELTLTQSKTGKMVQNKPEWEVKVTNSCPCQFLNTRLSCTGFKSVTPVEISVLAKPTSGDDACLLNNGLIISKNENLSFKYVWDTSYDFKIIYTDINCS</sequence>
<evidence type="ECO:0000313" key="4">
    <source>
        <dbReference type="Proteomes" id="UP000029120"/>
    </source>
</evidence>
<dbReference type="OrthoDB" id="603213at2759"/>
<feature type="signal peptide" evidence="2">
    <location>
        <begin position="1"/>
        <end position="21"/>
    </location>
</feature>
<dbReference type="Gramene" id="KFK31524">
    <property type="protein sequence ID" value="KFK31524"/>
    <property type="gene ID" value="AALP_AA6G123800"/>
</dbReference>
<dbReference type="Proteomes" id="UP000029120">
    <property type="component" value="Chromosome 6"/>
</dbReference>
<protein>
    <recommendedName>
        <fullName evidence="5">Beta-1,3-N-Acetylglucosaminyltransferase family protein</fullName>
    </recommendedName>
</protein>
<evidence type="ECO:0000256" key="1">
    <source>
        <dbReference type="ARBA" id="ARBA00022729"/>
    </source>
</evidence>
<dbReference type="PANTHER" id="PTHR33184">
    <property type="entry name" value="PROTEIN TAPETUM DETERMINANT 1-LIKE-RELATED"/>
    <property type="match status" value="1"/>
</dbReference>
<dbReference type="InterPro" id="IPR040361">
    <property type="entry name" value="TPD1"/>
</dbReference>
<reference evidence="4" key="1">
    <citation type="journal article" date="2015" name="Nat. Plants">
        <title>Genome expansion of Arabis alpina linked with retrotransposition and reduced symmetric DNA methylation.</title>
        <authorList>
            <person name="Willing E.M."/>
            <person name="Rawat V."/>
            <person name="Mandakova T."/>
            <person name="Maumus F."/>
            <person name="James G.V."/>
            <person name="Nordstroem K.J."/>
            <person name="Becker C."/>
            <person name="Warthmann N."/>
            <person name="Chica C."/>
            <person name="Szarzynska B."/>
            <person name="Zytnicki M."/>
            <person name="Albani M.C."/>
            <person name="Kiefer C."/>
            <person name="Bergonzi S."/>
            <person name="Castaings L."/>
            <person name="Mateos J.L."/>
            <person name="Berns M.C."/>
            <person name="Bujdoso N."/>
            <person name="Piofczyk T."/>
            <person name="de Lorenzo L."/>
            <person name="Barrero-Sicilia C."/>
            <person name="Mateos I."/>
            <person name="Piednoel M."/>
            <person name="Hagmann J."/>
            <person name="Chen-Min-Tao R."/>
            <person name="Iglesias-Fernandez R."/>
            <person name="Schuster S.C."/>
            <person name="Alonso-Blanco C."/>
            <person name="Roudier F."/>
            <person name="Carbonero P."/>
            <person name="Paz-Ares J."/>
            <person name="Davis S.J."/>
            <person name="Pecinka A."/>
            <person name="Quesneville H."/>
            <person name="Colot V."/>
            <person name="Lysak M.A."/>
            <person name="Weigel D."/>
            <person name="Coupland G."/>
            <person name="Schneeberger K."/>
        </authorList>
    </citation>
    <scope>NUCLEOTIDE SEQUENCE [LARGE SCALE GENOMIC DNA]</scope>
    <source>
        <strain evidence="4">cv. Pajares</strain>
    </source>
</reference>
<keyword evidence="4" id="KW-1185">Reference proteome</keyword>
<dbReference type="PANTHER" id="PTHR33184:SF72">
    <property type="entry name" value="BETA-1,3-N-ACETYLGLUCOSAMINYLTRANSFERASE FAMILY PROTEIN"/>
    <property type="match status" value="1"/>
</dbReference>
<feature type="chain" id="PRO_5001822242" description="Beta-1,3-N-Acetylglucosaminyltransferase family protein" evidence="2">
    <location>
        <begin position="22"/>
        <end position="121"/>
    </location>
</feature>
<dbReference type="AlphaFoldDB" id="A0A087GNS2"/>